<gene>
    <name evidence="2" type="ORF">BRCON_2488</name>
</gene>
<proteinExistence type="predicted"/>
<dbReference type="Pfam" id="PF13692">
    <property type="entry name" value="Glyco_trans_1_4"/>
    <property type="match status" value="1"/>
</dbReference>
<dbReference type="PANTHER" id="PTHR12526:SF637">
    <property type="entry name" value="GLYCOSYLTRANSFERASE EPSF-RELATED"/>
    <property type="match status" value="1"/>
</dbReference>
<dbReference type="Pfam" id="PF13579">
    <property type="entry name" value="Glyco_trans_4_4"/>
    <property type="match status" value="1"/>
</dbReference>
<protein>
    <submittedName>
        <fullName evidence="2">Glycosyltransferase</fullName>
    </submittedName>
</protein>
<dbReference type="AlphaFoldDB" id="A0A2Z4YA21"/>
<sequence length="387" mass="42923">MIRVALIAHLAEISGSGRALIRMAKGLNPDQFSVVLVVPSAGPLWDLARTEGVAVEIIPNPEVSMREVSFAKILKLVAQRLRYVLRLARFLKKWQINVVLVNSTASIFAGMAARLARKSLIWHVRELLERPDRATRFKMWLIERLSDAIFYASHASMELFQAPRVARRLVVRNYVEVERFRTATMSPEVATELGIAPKDIVITSNGVFPRKAPDLFLEAAAIVGKSTDLPLRFLLVGAPPAGLEDYYEQMRTRACELGIGERVVFAGLRKDMEAILARTDIFVSPSRNEAQPNIINEALAAGVPVVATDVGDCRRMLRDGEWGWVVPPENPQALAQALLEVLSDLEAARARAQKAQAAIIHEFSSPEFWKPVEDVMRELASAQKSSG</sequence>
<accession>A0A2Z4YA21</accession>
<organism evidence="2 3">
    <name type="scientific">Sumerlaea chitinivorans</name>
    <dbReference type="NCBI Taxonomy" id="2250252"/>
    <lineage>
        <taxon>Bacteria</taxon>
        <taxon>Candidatus Sumerlaeota</taxon>
        <taxon>Candidatus Sumerlaeia</taxon>
        <taxon>Candidatus Sumerlaeales</taxon>
        <taxon>Candidatus Sumerlaeaceae</taxon>
        <taxon>Candidatus Sumerlaea</taxon>
    </lineage>
</organism>
<dbReference type="SUPFAM" id="SSF53756">
    <property type="entry name" value="UDP-Glycosyltransferase/glycogen phosphorylase"/>
    <property type="match status" value="1"/>
</dbReference>
<reference evidence="2 3" key="1">
    <citation type="submission" date="2018-05" db="EMBL/GenBank/DDBJ databases">
        <title>A metagenomic window into the 2 km-deep terrestrial subsurface aquifer revealed taxonomically and functionally diverse microbial community comprising novel uncultured bacterial lineages.</title>
        <authorList>
            <person name="Kadnikov V.V."/>
            <person name="Mardanov A.V."/>
            <person name="Beletsky A.V."/>
            <person name="Banks D."/>
            <person name="Pimenov N.V."/>
            <person name="Frank Y.A."/>
            <person name="Karnachuk O.V."/>
            <person name="Ravin N.V."/>
        </authorList>
    </citation>
    <scope>NUCLEOTIDE SEQUENCE [LARGE SCALE GENOMIC DNA]</scope>
    <source>
        <strain evidence="2">BY</strain>
    </source>
</reference>
<evidence type="ECO:0000259" key="1">
    <source>
        <dbReference type="Pfam" id="PF13579"/>
    </source>
</evidence>
<name>A0A2Z4YA21_SUMC1</name>
<dbReference type="Proteomes" id="UP000262583">
    <property type="component" value="Chromosome"/>
</dbReference>
<dbReference type="GO" id="GO:0016740">
    <property type="term" value="F:transferase activity"/>
    <property type="evidence" value="ECO:0007669"/>
    <property type="project" value="UniProtKB-KW"/>
</dbReference>
<dbReference type="EMBL" id="CP030759">
    <property type="protein sequence ID" value="AXA37245.1"/>
    <property type="molecule type" value="Genomic_DNA"/>
</dbReference>
<feature type="domain" description="Glycosyltransferase subfamily 4-like N-terminal" evidence="1">
    <location>
        <begin position="15"/>
        <end position="166"/>
    </location>
</feature>
<evidence type="ECO:0000313" key="3">
    <source>
        <dbReference type="Proteomes" id="UP000262583"/>
    </source>
</evidence>
<dbReference type="PANTHER" id="PTHR12526">
    <property type="entry name" value="GLYCOSYLTRANSFERASE"/>
    <property type="match status" value="1"/>
</dbReference>
<dbReference type="KEGG" id="schv:BRCON_2488"/>
<dbReference type="Gene3D" id="3.40.50.2000">
    <property type="entry name" value="Glycogen Phosphorylase B"/>
    <property type="match status" value="2"/>
</dbReference>
<dbReference type="InterPro" id="IPR028098">
    <property type="entry name" value="Glyco_trans_4-like_N"/>
</dbReference>
<evidence type="ECO:0000313" key="2">
    <source>
        <dbReference type="EMBL" id="AXA37245.1"/>
    </source>
</evidence>
<keyword evidence="2" id="KW-0808">Transferase</keyword>